<dbReference type="RefSeq" id="WP_345727441.1">
    <property type="nucleotide sequence ID" value="NZ_BAAAYN010000011.1"/>
</dbReference>
<dbReference type="PANTHER" id="PTHR41521">
    <property type="match status" value="1"/>
</dbReference>
<dbReference type="EMBL" id="BAAAYN010000011">
    <property type="protein sequence ID" value="GAA3385031.1"/>
    <property type="molecule type" value="Genomic_DNA"/>
</dbReference>
<evidence type="ECO:0000313" key="3">
    <source>
        <dbReference type="Proteomes" id="UP001501676"/>
    </source>
</evidence>
<gene>
    <name evidence="2" type="ORF">GCM10020369_16970</name>
</gene>
<reference evidence="3" key="1">
    <citation type="journal article" date="2019" name="Int. J. Syst. Evol. Microbiol.">
        <title>The Global Catalogue of Microorganisms (GCM) 10K type strain sequencing project: providing services to taxonomists for standard genome sequencing and annotation.</title>
        <authorList>
            <consortium name="The Broad Institute Genomics Platform"/>
            <consortium name="The Broad Institute Genome Sequencing Center for Infectious Disease"/>
            <person name="Wu L."/>
            <person name="Ma J."/>
        </authorList>
    </citation>
    <scope>NUCLEOTIDE SEQUENCE [LARGE SCALE GENOMIC DNA]</scope>
    <source>
        <strain evidence="3">JCM 9458</strain>
    </source>
</reference>
<organism evidence="2 3">
    <name type="scientific">Cryptosporangium minutisporangium</name>
    <dbReference type="NCBI Taxonomy" id="113569"/>
    <lineage>
        <taxon>Bacteria</taxon>
        <taxon>Bacillati</taxon>
        <taxon>Actinomycetota</taxon>
        <taxon>Actinomycetes</taxon>
        <taxon>Cryptosporangiales</taxon>
        <taxon>Cryptosporangiaceae</taxon>
        <taxon>Cryptosporangium</taxon>
    </lineage>
</organism>
<dbReference type="InterPro" id="IPR011008">
    <property type="entry name" value="Dimeric_a/b-barrel"/>
</dbReference>
<accession>A0ABP6STD0</accession>
<feature type="domain" description="DUF1330" evidence="1">
    <location>
        <begin position="2"/>
        <end position="94"/>
    </location>
</feature>
<dbReference type="Pfam" id="PF07045">
    <property type="entry name" value="DUF1330"/>
    <property type="match status" value="1"/>
</dbReference>
<name>A0ABP6STD0_9ACTN</name>
<protein>
    <submittedName>
        <fullName evidence="2">DUF1330 domain-containing protein</fullName>
    </submittedName>
</protein>
<comment type="caution">
    <text evidence="2">The sequence shown here is derived from an EMBL/GenBank/DDBJ whole genome shotgun (WGS) entry which is preliminary data.</text>
</comment>
<dbReference type="PANTHER" id="PTHR41521:SF4">
    <property type="entry name" value="BLR0684 PROTEIN"/>
    <property type="match status" value="1"/>
</dbReference>
<sequence>MTVYALAQIAIHDRPRYDRYVAGFFPVLRQYGGRLLSADESPTVVEGSWEYQKAILMAFDDEESFRRWAESPEYKAISVDREAATTGVVLLLGGVPAR</sequence>
<keyword evidence="3" id="KW-1185">Reference proteome</keyword>
<dbReference type="InterPro" id="IPR010753">
    <property type="entry name" value="DUF1330"/>
</dbReference>
<dbReference type="Gene3D" id="3.30.70.100">
    <property type="match status" value="1"/>
</dbReference>
<evidence type="ECO:0000259" key="1">
    <source>
        <dbReference type="Pfam" id="PF07045"/>
    </source>
</evidence>
<proteinExistence type="predicted"/>
<dbReference type="Proteomes" id="UP001501676">
    <property type="component" value="Unassembled WGS sequence"/>
</dbReference>
<dbReference type="SUPFAM" id="SSF54909">
    <property type="entry name" value="Dimeric alpha+beta barrel"/>
    <property type="match status" value="1"/>
</dbReference>
<evidence type="ECO:0000313" key="2">
    <source>
        <dbReference type="EMBL" id="GAA3385031.1"/>
    </source>
</evidence>